<protein>
    <recommendedName>
        <fullName evidence="1">BppU N-terminal domain-containing protein</fullName>
    </recommendedName>
</protein>
<evidence type="ECO:0000259" key="1">
    <source>
        <dbReference type="Pfam" id="PF10651"/>
    </source>
</evidence>
<sequence length="498" mass="55972">MTNVDKIAILKQENTPYYKPISNTKIGFYNTDSNTAKMHFIIHKDGFPYQLGPVNVTGYLWLKSSNGSMSGQLDLEIIDSQSGVVAATVPNEFLKAATNTECKGQILLAVNGNTDIATLGEFSFRVDDALPNQIKGDIKVKYFRMFDDMKNALEQKVSDIKHAVDNLEDYVIRVQDASFIAIQKLETIKNEAVSSIDRLSISASSELKNLLEQYKKTAIETKESAVSNIQSKADESSQVLDNKKNESISYIDEKIQQFNTAYENNGFATPGDVDSKINALQWQKYKITNDDGTLNNITGFDFNNPEQFLNNGGSAYVAQVINQPLNASQYGFVHWYKRSVENTSHEKLYYTPYNTNEVYLRTKISGVWKDWEKISHNQTDTGWIEFFLINGATSNTAFANEGDGGFKCAYRKEVKGNLTTNYLRINGSNLTQGQVLVMLPPTFTKHAQSFPIRVPTSQTHFGGYITIRPSGEVKFYINGDPSQWNSSGYVYGEFSWID</sequence>
<feature type="domain" description="BppU N-terminal" evidence="1">
    <location>
        <begin position="10"/>
        <end position="154"/>
    </location>
</feature>
<name>A0ABN0PEM0_STASI</name>
<keyword evidence="3" id="KW-1185">Reference proteome</keyword>
<dbReference type="Gene3D" id="2.60.40.3350">
    <property type="match status" value="1"/>
</dbReference>
<proteinExistence type="predicted"/>
<evidence type="ECO:0000313" key="2">
    <source>
        <dbReference type="EMBL" id="ERS94139.1"/>
    </source>
</evidence>
<gene>
    <name evidence="2" type="ORF">SSIM_04795</name>
</gene>
<dbReference type="Pfam" id="PF10651">
    <property type="entry name" value="BppU_N"/>
    <property type="match status" value="1"/>
</dbReference>
<dbReference type="CDD" id="cd19958">
    <property type="entry name" value="pyocin_knob"/>
    <property type="match status" value="1"/>
</dbReference>
<accession>A0ABN0PEM0</accession>
<dbReference type="Proteomes" id="UP000017131">
    <property type="component" value="Unassembled WGS sequence"/>
</dbReference>
<organism evidence="2 3">
    <name type="scientific">Staphylococcus simulans UMC-CNS-990</name>
    <dbReference type="NCBI Taxonomy" id="1405498"/>
    <lineage>
        <taxon>Bacteria</taxon>
        <taxon>Bacillati</taxon>
        <taxon>Bacillota</taxon>
        <taxon>Bacilli</taxon>
        <taxon>Bacillales</taxon>
        <taxon>Staphylococcaceae</taxon>
        <taxon>Staphylococcus</taxon>
    </lineage>
</organism>
<reference evidence="2 3" key="1">
    <citation type="journal article" date="2013" name="Genome Announc.">
        <title>Draft Genome Sequence of Staphylococcus simulans UMC-CNS-990, Isolated from a Case of Chronic Bovine Mastitis.</title>
        <authorList>
            <person name="Calcutt M.J."/>
            <person name="Foecking M.F."/>
            <person name="Hsieh H.Y."/>
            <person name="Perry J."/>
            <person name="Stewart G.C."/>
            <person name="Middleton J.R."/>
        </authorList>
    </citation>
    <scope>NUCLEOTIDE SEQUENCE [LARGE SCALE GENOMIC DNA]</scope>
    <source>
        <strain evidence="2 3">UMC-CNS-990</strain>
    </source>
</reference>
<dbReference type="InterPro" id="IPR018913">
    <property type="entry name" value="BppU_N"/>
</dbReference>
<comment type="caution">
    <text evidence="2">The sequence shown here is derived from an EMBL/GenBank/DDBJ whole genome shotgun (WGS) entry which is preliminary data.</text>
</comment>
<dbReference type="RefSeq" id="WP_023015280.1">
    <property type="nucleotide sequence ID" value="NZ_AXDY01000003.1"/>
</dbReference>
<evidence type="ECO:0000313" key="3">
    <source>
        <dbReference type="Proteomes" id="UP000017131"/>
    </source>
</evidence>
<dbReference type="EMBL" id="AXDY01000003">
    <property type="protein sequence ID" value="ERS94139.1"/>
    <property type="molecule type" value="Genomic_DNA"/>
</dbReference>